<comment type="pathway">
    <text evidence="2">Protein modification; protein glycosylation.</text>
</comment>
<keyword evidence="4" id="KW-0328">Glycosyltransferase</keyword>
<keyword evidence="11" id="KW-1015">Disulfide bond</keyword>
<evidence type="ECO:0000256" key="15">
    <source>
        <dbReference type="ARBA" id="ARBA00050664"/>
    </source>
</evidence>
<evidence type="ECO:0000256" key="1">
    <source>
        <dbReference type="ARBA" id="ARBA00004323"/>
    </source>
</evidence>
<dbReference type="EC" id="2.4.3.3" evidence="14"/>
<evidence type="ECO:0000256" key="3">
    <source>
        <dbReference type="ARBA" id="ARBA00006003"/>
    </source>
</evidence>
<sequence length="367" mass="42439">MALCALRRLTLGLMCMCAFACLCMFTILFLQSRSTKPLDPAYIGDVYAREDSAPQTYCVDSIRERVHRTIFGKVFLKDIPVFQWHKHATLQEYERLKAYPGAHGWRGVTFQDLVATLSVLNGTANRLMFDDWSRRSRGSACICCAVVGNGGILRGSGKGAEIDRHHYVFRTNGAITKGFEEDVGSRTSFYTFSTRTMRNSIRAYARAGFRGPPQSKETRYVFLPDEGRDYLMLRAAVTHTAVKTGPDRSKTPPRYFGKNVTADKFKMYHPDFTRYLRNRFLRSRNLNTKFRDWYRPTTGAVMLLAAMHTCDQVSAYGFVTPDFMRYSDHYYDNAFRRLVFYVNHDMQMEMRLWQELHSAGLIKLFMR</sequence>
<evidence type="ECO:0000256" key="13">
    <source>
        <dbReference type="ARBA" id="ARBA00036348"/>
    </source>
</evidence>
<dbReference type="InterPro" id="IPR001675">
    <property type="entry name" value="Glyco_trans_29"/>
</dbReference>
<comment type="caution">
    <text evidence="19">The sequence shown here is derived from an EMBL/GenBank/DDBJ whole genome shotgun (WGS) entry which is preliminary data.</text>
</comment>
<accession>A0A9D3T4D7</accession>
<feature type="disulfide bond" evidence="17">
    <location>
        <begin position="144"/>
        <end position="310"/>
    </location>
</feature>
<evidence type="ECO:0000256" key="7">
    <source>
        <dbReference type="ARBA" id="ARBA00022968"/>
    </source>
</evidence>
<keyword evidence="12" id="KW-0325">Glycoprotein</keyword>
<comment type="catalytic activity">
    <reaction evidence="13">
        <text>a beta-D-galactosyl-(1-&gt;3)-N-acetyl-alpha-D-galactosaminyl derivative + CMP-N-acetyl-beta-neuraminate = a beta-D-galactosyl-(1-&gt;3)-[N-acetyl-alpha-neuraminyl-(2-&gt;6)]-N-acetyl-alpha-D-galactosaminyl derivative + CMP + H(+)</text>
        <dbReference type="Rhea" id="RHEA:11136"/>
        <dbReference type="ChEBI" id="CHEBI:15378"/>
        <dbReference type="ChEBI" id="CHEBI:57812"/>
        <dbReference type="ChEBI" id="CHEBI:60377"/>
        <dbReference type="ChEBI" id="CHEBI:133470"/>
        <dbReference type="ChEBI" id="CHEBI:140764"/>
        <dbReference type="EC" id="2.4.3.3"/>
    </reaction>
    <physiologicalReaction direction="left-to-right" evidence="13">
        <dbReference type="Rhea" id="RHEA:11137"/>
    </physiologicalReaction>
</comment>
<keyword evidence="5" id="KW-0808">Transferase</keyword>
<evidence type="ECO:0000313" key="20">
    <source>
        <dbReference type="Proteomes" id="UP001046870"/>
    </source>
</evidence>
<evidence type="ECO:0000256" key="2">
    <source>
        <dbReference type="ARBA" id="ARBA00004922"/>
    </source>
</evidence>
<feature type="transmembrane region" description="Helical" evidence="18">
    <location>
        <begin position="9"/>
        <end position="30"/>
    </location>
</feature>
<evidence type="ECO:0000256" key="5">
    <source>
        <dbReference type="ARBA" id="ARBA00022679"/>
    </source>
</evidence>
<reference evidence="19" key="1">
    <citation type="submission" date="2021-01" db="EMBL/GenBank/DDBJ databases">
        <authorList>
            <person name="Zahm M."/>
            <person name="Roques C."/>
            <person name="Cabau C."/>
            <person name="Klopp C."/>
            <person name="Donnadieu C."/>
            <person name="Jouanno E."/>
            <person name="Lampietro C."/>
            <person name="Louis A."/>
            <person name="Herpin A."/>
            <person name="Echchiki A."/>
            <person name="Berthelot C."/>
            <person name="Parey E."/>
            <person name="Roest-Crollius H."/>
            <person name="Braasch I."/>
            <person name="Postlethwait J."/>
            <person name="Bobe J."/>
            <person name="Montfort J."/>
            <person name="Bouchez O."/>
            <person name="Begum T."/>
            <person name="Mejri S."/>
            <person name="Adams A."/>
            <person name="Chen W.-J."/>
            <person name="Guiguen Y."/>
        </authorList>
    </citation>
    <scope>NUCLEOTIDE SEQUENCE</scope>
    <source>
        <strain evidence="19">YG-15Mar2019-1</strain>
        <tissue evidence="19">Brain</tissue>
    </source>
</reference>
<evidence type="ECO:0000256" key="18">
    <source>
        <dbReference type="SAM" id="Phobius"/>
    </source>
</evidence>
<dbReference type="Proteomes" id="UP001046870">
    <property type="component" value="Chromosome 19"/>
</dbReference>
<evidence type="ECO:0000256" key="12">
    <source>
        <dbReference type="ARBA" id="ARBA00023180"/>
    </source>
</evidence>
<evidence type="ECO:0000313" key="19">
    <source>
        <dbReference type="EMBL" id="KAG7460220.1"/>
    </source>
</evidence>
<dbReference type="Pfam" id="PF00777">
    <property type="entry name" value="Glyco_transf_29"/>
    <property type="match status" value="1"/>
</dbReference>
<dbReference type="OrthoDB" id="10264956at2759"/>
<evidence type="ECO:0000256" key="4">
    <source>
        <dbReference type="ARBA" id="ARBA00022676"/>
    </source>
</evidence>
<comment type="catalytic activity">
    <reaction evidence="16">
        <text>a 3-O-[N-acetyl-alpha-D-galactosaminyl]-L-threonyl-[protein] + CMP-N-acetyl-beta-neuraminate = a 3-O-[N-acetyl-alpha-neuraminosyl-(2-&gt;6)-N-acetyl-alpha-D-galactosaminyl]-L-threonyl-[protein] + CMP + H(+)</text>
        <dbReference type="Rhea" id="RHEA:81643"/>
        <dbReference type="Rhea" id="RHEA-COMP:11689"/>
        <dbReference type="Rhea" id="RHEA-COMP:19720"/>
        <dbReference type="ChEBI" id="CHEBI:15378"/>
        <dbReference type="ChEBI" id="CHEBI:57812"/>
        <dbReference type="ChEBI" id="CHEBI:60377"/>
        <dbReference type="ChEBI" id="CHEBI:87075"/>
        <dbReference type="ChEBI" id="CHEBI:231970"/>
    </reaction>
    <physiologicalReaction direction="left-to-right" evidence="16">
        <dbReference type="Rhea" id="RHEA:81644"/>
    </physiologicalReaction>
</comment>
<keyword evidence="8 18" id="KW-1133">Transmembrane helix</keyword>
<dbReference type="AlphaFoldDB" id="A0A9D3T4D7"/>
<dbReference type="InterPro" id="IPR012163">
    <property type="entry name" value="Sialyl_trans"/>
</dbReference>
<dbReference type="PANTHER" id="PTHR45941:SF4">
    <property type="entry name" value="ST6 N-ACETYLGALACTOSAMINIDE ALPHA-2,6-SIALYLTRANSFERASE 2"/>
    <property type="match status" value="1"/>
</dbReference>
<dbReference type="PIRSF" id="PIRSF005557">
    <property type="entry name" value="Sialyl_trans"/>
    <property type="match status" value="1"/>
</dbReference>
<evidence type="ECO:0000256" key="14">
    <source>
        <dbReference type="ARBA" id="ARBA00039109"/>
    </source>
</evidence>
<evidence type="ECO:0000256" key="11">
    <source>
        <dbReference type="ARBA" id="ARBA00023157"/>
    </source>
</evidence>
<comment type="similarity">
    <text evidence="3">Belongs to the glycosyltransferase 29 family.</text>
</comment>
<keyword evidence="9" id="KW-0333">Golgi apparatus</keyword>
<keyword evidence="20" id="KW-1185">Reference proteome</keyword>
<dbReference type="GO" id="GO:0000139">
    <property type="term" value="C:Golgi membrane"/>
    <property type="evidence" value="ECO:0007669"/>
    <property type="project" value="UniProtKB-SubCell"/>
</dbReference>
<organism evidence="19 20">
    <name type="scientific">Megalops atlanticus</name>
    <name type="common">Tarpon</name>
    <name type="synonym">Clupea gigantea</name>
    <dbReference type="NCBI Taxonomy" id="7932"/>
    <lineage>
        <taxon>Eukaryota</taxon>
        <taxon>Metazoa</taxon>
        <taxon>Chordata</taxon>
        <taxon>Craniata</taxon>
        <taxon>Vertebrata</taxon>
        <taxon>Euteleostomi</taxon>
        <taxon>Actinopterygii</taxon>
        <taxon>Neopterygii</taxon>
        <taxon>Teleostei</taxon>
        <taxon>Elopiformes</taxon>
        <taxon>Megalopidae</taxon>
        <taxon>Megalops</taxon>
    </lineage>
</organism>
<dbReference type="PANTHER" id="PTHR45941">
    <property type="entry name" value="ALPHA-N-ACETYLGALACTOSAMINIDE ALPHA-2,6-SIALYLTRANSFERASE 2-LIKE-RELATED"/>
    <property type="match status" value="1"/>
</dbReference>
<comment type="subcellular location">
    <subcellularLocation>
        <location evidence="1">Golgi apparatus membrane</location>
        <topology evidence="1">Single-pass type II membrane protein</topology>
    </subcellularLocation>
</comment>
<dbReference type="InterPro" id="IPR038578">
    <property type="entry name" value="GT29-like_sf"/>
</dbReference>
<keyword evidence="7" id="KW-0735">Signal-anchor</keyword>
<evidence type="ECO:0000256" key="9">
    <source>
        <dbReference type="ARBA" id="ARBA00023034"/>
    </source>
</evidence>
<dbReference type="EMBL" id="JAFDVH010000019">
    <property type="protein sequence ID" value="KAG7460220.1"/>
    <property type="molecule type" value="Genomic_DNA"/>
</dbReference>
<gene>
    <name evidence="19" type="ORF">MATL_G00219130</name>
</gene>
<keyword evidence="10 18" id="KW-0472">Membrane</keyword>
<dbReference type="FunFam" id="3.90.1480.20:FF:000015">
    <property type="entry name" value="Lactosylceramide alpha-2,3-sialyltransferase"/>
    <property type="match status" value="1"/>
</dbReference>
<protein>
    <recommendedName>
        <fullName evidence="14">alpha-N-acetylgalactosaminide alpha-2,6-sialyltransferase</fullName>
        <ecNumber evidence="14">2.4.3.3</ecNumber>
    </recommendedName>
</protein>
<evidence type="ECO:0000256" key="17">
    <source>
        <dbReference type="PIRSR" id="PIRSR005557-2"/>
    </source>
</evidence>
<evidence type="ECO:0000256" key="10">
    <source>
        <dbReference type="ARBA" id="ARBA00023136"/>
    </source>
</evidence>
<evidence type="ECO:0000256" key="8">
    <source>
        <dbReference type="ARBA" id="ARBA00022989"/>
    </source>
</evidence>
<evidence type="ECO:0000256" key="16">
    <source>
        <dbReference type="ARBA" id="ARBA00052285"/>
    </source>
</evidence>
<dbReference type="Gene3D" id="3.90.1480.20">
    <property type="entry name" value="Glycosyl transferase family 29"/>
    <property type="match status" value="1"/>
</dbReference>
<dbReference type="GO" id="GO:0001665">
    <property type="term" value="F:alpha-N-acetylgalactosaminide alpha-2,6-sialyltransferase activity"/>
    <property type="evidence" value="ECO:0007669"/>
    <property type="project" value="UniProtKB-EC"/>
</dbReference>
<proteinExistence type="inferred from homology"/>
<name>A0A9D3T4D7_MEGAT</name>
<comment type="catalytic activity">
    <reaction evidence="15">
        <text>a 3-O-[N-acetyl-alpha-neuraminyl-(2-&gt;3)-beta-D-galactosyl-(1-&gt;3)-N-acetyl-alpha-D-galactosaminyl]-L-threonyl-[protein] + CMP-N-acetyl-beta-neuraminate = a 3-O-{alpha-Neu5Ac-(2-&gt;3)-beta-D-Gal-(1-&gt;3)-[alpha-Neu5Ac-(2-&gt;6)]-alpha-D-GalNAc}-L-threonyl-[protein] + CMP + H(+)</text>
        <dbReference type="Rhea" id="RHEA:81659"/>
        <dbReference type="Rhea" id="RHEA-COMP:14417"/>
        <dbReference type="Rhea" id="RHEA-COMP:16763"/>
        <dbReference type="ChEBI" id="CHEBI:15378"/>
        <dbReference type="ChEBI" id="CHEBI:57812"/>
        <dbReference type="ChEBI" id="CHEBI:60377"/>
        <dbReference type="ChEBI" id="CHEBI:139598"/>
        <dbReference type="ChEBI" id="CHEBI:156398"/>
    </reaction>
    <physiologicalReaction direction="left-to-right" evidence="15">
        <dbReference type="Rhea" id="RHEA:81660"/>
    </physiologicalReaction>
</comment>
<keyword evidence="6 18" id="KW-0812">Transmembrane</keyword>
<evidence type="ECO:0000256" key="6">
    <source>
        <dbReference type="ARBA" id="ARBA00022692"/>
    </source>
</evidence>